<reference evidence="4 5" key="1">
    <citation type="submission" date="2020-08" db="EMBL/GenBank/DDBJ databases">
        <title>Genomic Encyclopedia of Type Strains, Phase IV (KMG-IV): sequencing the most valuable type-strain genomes for metagenomic binning, comparative biology and taxonomic classification.</title>
        <authorList>
            <person name="Goeker M."/>
        </authorList>
    </citation>
    <scope>NUCLEOTIDE SEQUENCE [LARGE SCALE GENOMIC DNA]</scope>
    <source>
        <strain evidence="4 5">DSM 100039</strain>
    </source>
</reference>
<dbReference type="GO" id="GO:0016301">
    <property type="term" value="F:kinase activity"/>
    <property type="evidence" value="ECO:0007669"/>
    <property type="project" value="UniProtKB-KW"/>
</dbReference>
<keyword evidence="1" id="KW-0808">Transferase</keyword>
<proteinExistence type="predicted"/>
<dbReference type="PANTHER" id="PTHR10584">
    <property type="entry name" value="SUGAR KINASE"/>
    <property type="match status" value="1"/>
</dbReference>
<evidence type="ECO:0000256" key="1">
    <source>
        <dbReference type="ARBA" id="ARBA00022679"/>
    </source>
</evidence>
<dbReference type="Pfam" id="PF00294">
    <property type="entry name" value="PfkB"/>
    <property type="match status" value="1"/>
</dbReference>
<dbReference type="Gene3D" id="3.40.1190.20">
    <property type="match status" value="1"/>
</dbReference>
<name>A0A841P3V1_9HYPH</name>
<gene>
    <name evidence="4" type="ORF">HNQ71_000192</name>
</gene>
<dbReference type="InterPro" id="IPR029056">
    <property type="entry name" value="Ribokinase-like"/>
</dbReference>
<dbReference type="PANTHER" id="PTHR10584:SF166">
    <property type="entry name" value="RIBOKINASE"/>
    <property type="match status" value="1"/>
</dbReference>
<accession>A0A841P3V1</accession>
<dbReference type="SUPFAM" id="SSF53613">
    <property type="entry name" value="Ribokinase-like"/>
    <property type="match status" value="1"/>
</dbReference>
<organism evidence="4 5">
    <name type="scientific">Mesorhizobium sangaii</name>
    <dbReference type="NCBI Taxonomy" id="505389"/>
    <lineage>
        <taxon>Bacteria</taxon>
        <taxon>Pseudomonadati</taxon>
        <taxon>Pseudomonadota</taxon>
        <taxon>Alphaproteobacteria</taxon>
        <taxon>Hyphomicrobiales</taxon>
        <taxon>Phyllobacteriaceae</taxon>
        <taxon>Mesorhizobium</taxon>
    </lineage>
</organism>
<dbReference type="Proteomes" id="UP000556329">
    <property type="component" value="Unassembled WGS sequence"/>
</dbReference>
<keyword evidence="5" id="KW-1185">Reference proteome</keyword>
<dbReference type="RefSeq" id="WP_184870763.1">
    <property type="nucleotide sequence ID" value="NZ_JACHEF010000001.1"/>
</dbReference>
<evidence type="ECO:0000313" key="4">
    <source>
        <dbReference type="EMBL" id="MBB6407548.1"/>
    </source>
</evidence>
<evidence type="ECO:0000313" key="5">
    <source>
        <dbReference type="Proteomes" id="UP000556329"/>
    </source>
</evidence>
<dbReference type="AlphaFoldDB" id="A0A841P3V1"/>
<sequence length="314" mass="31849">MVKSPRILAVGGAHIDRRGQVSGAYVPAASNPGTMREDVGGGVFNALRTAVRRGASASLLSVRGGDAAADTVSRAIAKAGIVDLSAVFLDRTTPSYTALIDSEGELIVGFADMALYELAFPKQVRRSKVREVLAAADAVFCDANLPTAALERLVTLAAGKPVFAIAISPAKIVRLRPVLGNLAVVFMNLREATALAGLDGAASGQDIVDGLKRAGLKSGVVTAGGASMLGFDEAGTFSILPPTPRKVTDVTGAGDALAGATVAASLRGMPLRASLREGIAAATLAIESADAVPDFTAADFAEALALVPDAQEVA</sequence>
<evidence type="ECO:0000259" key="3">
    <source>
        <dbReference type="Pfam" id="PF00294"/>
    </source>
</evidence>
<feature type="domain" description="Carbohydrate kinase PfkB" evidence="3">
    <location>
        <begin position="6"/>
        <end position="291"/>
    </location>
</feature>
<comment type="caution">
    <text evidence="4">The sequence shown here is derived from an EMBL/GenBank/DDBJ whole genome shotgun (WGS) entry which is preliminary data.</text>
</comment>
<protein>
    <submittedName>
        <fullName evidence="4">Sugar/nucleoside kinase (Ribokinase family)</fullName>
    </submittedName>
</protein>
<keyword evidence="2 4" id="KW-0418">Kinase</keyword>
<dbReference type="EMBL" id="JACHEF010000001">
    <property type="protein sequence ID" value="MBB6407548.1"/>
    <property type="molecule type" value="Genomic_DNA"/>
</dbReference>
<dbReference type="InterPro" id="IPR011611">
    <property type="entry name" value="PfkB_dom"/>
</dbReference>
<evidence type="ECO:0000256" key="2">
    <source>
        <dbReference type="ARBA" id="ARBA00022777"/>
    </source>
</evidence>
<dbReference type="CDD" id="cd01941">
    <property type="entry name" value="YeiC_kinase_like"/>
    <property type="match status" value="1"/>
</dbReference>